<dbReference type="EMBL" id="FQVN01000004">
    <property type="protein sequence ID" value="SHF70440.1"/>
    <property type="molecule type" value="Genomic_DNA"/>
</dbReference>
<feature type="domain" description="DUF1918" evidence="1">
    <location>
        <begin position="1"/>
        <end position="58"/>
    </location>
</feature>
<name>A0A1M5DU24_STRHI</name>
<dbReference type="SUPFAM" id="SSF50118">
    <property type="entry name" value="Cell growth inhibitor/plasmid maintenance toxic component"/>
    <property type="match status" value="1"/>
</dbReference>
<dbReference type="Pfam" id="PF08940">
    <property type="entry name" value="DUF1918"/>
    <property type="match status" value="1"/>
</dbReference>
<protein>
    <recommendedName>
        <fullName evidence="1">DUF1918 domain-containing protein</fullName>
    </recommendedName>
</protein>
<evidence type="ECO:0000313" key="2">
    <source>
        <dbReference type="EMBL" id="SHF70440.1"/>
    </source>
</evidence>
<proteinExistence type="predicted"/>
<dbReference type="Gene3D" id="2.30.30.440">
    <property type="entry name" value="Domain of unknown function DUF1918"/>
    <property type="match status" value="1"/>
</dbReference>
<keyword evidence="3" id="KW-1185">Reference proteome</keyword>
<dbReference type="OrthoDB" id="4828144at2"/>
<reference evidence="2 3" key="1">
    <citation type="submission" date="2016-11" db="EMBL/GenBank/DDBJ databases">
        <authorList>
            <person name="Jaros S."/>
            <person name="Januszkiewicz K."/>
            <person name="Wedrychowicz H."/>
        </authorList>
    </citation>
    <scope>NUCLEOTIDE SEQUENCE [LARGE SCALE GENOMIC DNA]</scope>
    <source>
        <strain evidence="2 3">DSM 44523</strain>
    </source>
</reference>
<dbReference type="RefSeq" id="WP_073483745.1">
    <property type="nucleotide sequence ID" value="NZ_FQVN01000004.1"/>
</dbReference>
<sequence length="73" mass="8020">MRARVGNWLVVEGTRVDDGRREGQIIELRHSDGSPPYVVRWLDNGHVSLVFPGPDARVVEGPPHAVSHADRAG</sequence>
<dbReference type="InterPro" id="IPR015035">
    <property type="entry name" value="DUF1918"/>
</dbReference>
<accession>A0A1M5DU24</accession>
<gene>
    <name evidence="2" type="ORF">SAMN05444320_104605</name>
</gene>
<evidence type="ECO:0000259" key="1">
    <source>
        <dbReference type="Pfam" id="PF08940"/>
    </source>
</evidence>
<dbReference type="AlphaFoldDB" id="A0A1M5DU24"/>
<organism evidence="2 3">
    <name type="scientific">Streptoalloteichus hindustanus</name>
    <dbReference type="NCBI Taxonomy" id="2017"/>
    <lineage>
        <taxon>Bacteria</taxon>
        <taxon>Bacillati</taxon>
        <taxon>Actinomycetota</taxon>
        <taxon>Actinomycetes</taxon>
        <taxon>Pseudonocardiales</taxon>
        <taxon>Pseudonocardiaceae</taxon>
        <taxon>Streptoalloteichus</taxon>
    </lineage>
</organism>
<dbReference type="STRING" id="2017.SAMN05444320_104605"/>
<evidence type="ECO:0000313" key="3">
    <source>
        <dbReference type="Proteomes" id="UP000184501"/>
    </source>
</evidence>
<dbReference type="Proteomes" id="UP000184501">
    <property type="component" value="Unassembled WGS sequence"/>
</dbReference>